<dbReference type="AlphaFoldDB" id="A0A6A3B2K9"/>
<dbReference type="Pfam" id="PF04783">
    <property type="entry name" value="DUF630"/>
    <property type="match status" value="1"/>
</dbReference>
<evidence type="ECO:0000259" key="3">
    <source>
        <dbReference type="Pfam" id="PF04783"/>
    </source>
</evidence>
<dbReference type="Pfam" id="PF04782">
    <property type="entry name" value="DUF632"/>
    <property type="match status" value="1"/>
</dbReference>
<dbReference type="InterPro" id="IPR006867">
    <property type="entry name" value="DUF632"/>
</dbReference>
<keyword evidence="5" id="KW-1185">Reference proteome</keyword>
<dbReference type="EMBL" id="VEPZ02000935">
    <property type="protein sequence ID" value="KAE8709482.1"/>
    <property type="molecule type" value="Genomic_DNA"/>
</dbReference>
<reference evidence="4" key="1">
    <citation type="submission" date="2019-09" db="EMBL/GenBank/DDBJ databases">
        <title>Draft genome information of white flower Hibiscus syriacus.</title>
        <authorList>
            <person name="Kim Y.-M."/>
        </authorList>
    </citation>
    <scope>NUCLEOTIDE SEQUENCE [LARGE SCALE GENOMIC DNA]</scope>
    <source>
        <strain evidence="4">YM2019G1</strain>
    </source>
</reference>
<feature type="region of interest" description="Disordered" evidence="1">
    <location>
        <begin position="111"/>
        <end position="135"/>
    </location>
</feature>
<comment type="caution">
    <text evidence="4">The sequence shown here is derived from an EMBL/GenBank/DDBJ whole genome shotgun (WGS) entry which is preliminary data.</text>
</comment>
<evidence type="ECO:0000259" key="2">
    <source>
        <dbReference type="Pfam" id="PF04782"/>
    </source>
</evidence>
<evidence type="ECO:0000313" key="4">
    <source>
        <dbReference type="EMBL" id="KAE8709482.1"/>
    </source>
</evidence>
<feature type="compositionally biased region" description="Basic and acidic residues" evidence="1">
    <location>
        <begin position="118"/>
        <end position="129"/>
    </location>
</feature>
<dbReference type="Proteomes" id="UP000436088">
    <property type="component" value="Unassembled WGS sequence"/>
</dbReference>
<feature type="compositionally biased region" description="Basic and acidic residues" evidence="1">
    <location>
        <begin position="187"/>
        <end position="198"/>
    </location>
</feature>
<name>A0A6A3B2K9_HIBSY</name>
<accession>A0A6A3B2K9</accession>
<proteinExistence type="predicted"/>
<evidence type="ECO:0000313" key="5">
    <source>
        <dbReference type="Proteomes" id="UP000436088"/>
    </source>
</evidence>
<feature type="domain" description="DUF630" evidence="3">
    <location>
        <begin position="1"/>
        <end position="60"/>
    </location>
</feature>
<dbReference type="InterPro" id="IPR006868">
    <property type="entry name" value="DUF630"/>
</dbReference>
<organism evidence="4 5">
    <name type="scientific">Hibiscus syriacus</name>
    <name type="common">Rose of Sharon</name>
    <dbReference type="NCBI Taxonomy" id="106335"/>
    <lineage>
        <taxon>Eukaryota</taxon>
        <taxon>Viridiplantae</taxon>
        <taxon>Streptophyta</taxon>
        <taxon>Embryophyta</taxon>
        <taxon>Tracheophyta</taxon>
        <taxon>Spermatophyta</taxon>
        <taxon>Magnoliopsida</taxon>
        <taxon>eudicotyledons</taxon>
        <taxon>Gunneridae</taxon>
        <taxon>Pentapetalae</taxon>
        <taxon>rosids</taxon>
        <taxon>malvids</taxon>
        <taxon>Malvales</taxon>
        <taxon>Malvaceae</taxon>
        <taxon>Malvoideae</taxon>
        <taxon>Hibiscus</taxon>
    </lineage>
</organism>
<protein>
    <submittedName>
        <fullName evidence="4">Phosphatase 2C family protein</fullName>
    </submittedName>
</protein>
<evidence type="ECO:0000256" key="1">
    <source>
        <dbReference type="SAM" id="MobiDB-lite"/>
    </source>
</evidence>
<feature type="domain" description="DUF632" evidence="2">
    <location>
        <begin position="264"/>
        <end position="603"/>
    </location>
</feature>
<dbReference type="PANTHER" id="PTHR21450:SF34">
    <property type="entry name" value="DUF632 DOMAIN-CONTAINING PROTEIN"/>
    <property type="match status" value="1"/>
</dbReference>
<feature type="region of interest" description="Disordered" evidence="1">
    <location>
        <begin position="730"/>
        <end position="752"/>
    </location>
</feature>
<dbReference type="PANTHER" id="PTHR21450">
    <property type="entry name" value="PROTEIN ALTERED PHOSPHATE STARVATION RESPONSE 1"/>
    <property type="match status" value="1"/>
</dbReference>
<sequence length="752" mass="85616">MGCATSKKEVEDGVVSLCKDRKRLLKLAVERRYALADAQCKYNQSLYAVAAAIRLFVARHSSPSSPFLITFPATETPMANSMFFQQKPTEPTHETIHCQSSLSTVFLKRGGQYQGQEEGPRTEQGKEGCLESSEEEEEDGVICEHFYGEEAPPAIPSPEKEFAWDFFNPFDEVRTRAVSSFSDSSQEELRAVREKEGIPDLEEEGERKVENATNADHDGDGESKNKNKSTNLSNGDGHDANICQGEKNSFRMIKTPTARNERELLEALKDVEDHFLRAYESGLDVCRMLEANRVQLQSGLEEFKDNLVFLVSSSCKLSTEESSSKIIRSITSSRSPLSRSSSSKSLVSCSSRSSFTWTELKTDMFDDYGGMESGSHSLTLGRLYAWEKKLYEEVKAADQTRKTYDQKCSQMRNRIAKRDGLFSGDKTRAEVKDLHSRILVAIRSAETISERIEKLRDEELQPQLIELLHGLMRNWKIMMELHETQNRIMFEVTSFNCPAYGKFCNDSHRLATLQLVEELHNWRSCFAAYLSAQKEYIEALSGWLSKFISPEVELRPKKRSSVPALAVDGPPLLATCLEWLASLEKLPNEAVVRALKSFGKDMHALWVQQGEEQKQKRKVDGLAKELERKVLAFQRTEHRVLSSKLSEQELEVNVRSRIEYLAERKNLLDTFRKRVDTEKLKHQTVIEETQQITVKGFQTGFYSVFESLVEFSKAYVKMYADLVTHCETAKAPEKEDEGEPSYVDEMSSYLWG</sequence>
<feature type="compositionally biased region" description="Basic and acidic residues" evidence="1">
    <location>
        <begin position="205"/>
        <end position="225"/>
    </location>
</feature>
<feature type="region of interest" description="Disordered" evidence="1">
    <location>
        <begin position="179"/>
        <end position="243"/>
    </location>
</feature>
<gene>
    <name evidence="4" type="ORF">F3Y22_tig00110330pilonHSYRG00013</name>
</gene>